<dbReference type="RefSeq" id="WP_269478124.1">
    <property type="nucleotide sequence ID" value="NZ_JAJAGH010000014.1"/>
</dbReference>
<accession>A0A9J6QVA5</accession>
<keyword evidence="3" id="KW-1185">Reference proteome</keyword>
<evidence type="ECO:0000313" key="3">
    <source>
        <dbReference type="Proteomes" id="UP001065549"/>
    </source>
</evidence>
<evidence type="ECO:0000313" key="2">
    <source>
        <dbReference type="EMBL" id="MCU7379147.1"/>
    </source>
</evidence>
<sequence>MNKDEQKAEELLQLLGEELAKSREQAMERAEQPERESIPVTGR</sequence>
<feature type="region of interest" description="Disordered" evidence="1">
    <location>
        <begin position="22"/>
        <end position="43"/>
    </location>
</feature>
<feature type="compositionally biased region" description="Basic and acidic residues" evidence="1">
    <location>
        <begin position="22"/>
        <end position="37"/>
    </location>
</feature>
<dbReference type="AlphaFoldDB" id="A0A9J6QVA5"/>
<proteinExistence type="predicted"/>
<name>A0A9J6QVA5_9FIRM</name>
<evidence type="ECO:0000256" key="1">
    <source>
        <dbReference type="SAM" id="MobiDB-lite"/>
    </source>
</evidence>
<comment type="caution">
    <text evidence="2">The sequence shown here is derived from an EMBL/GenBank/DDBJ whole genome shotgun (WGS) entry which is preliminary data.</text>
</comment>
<protein>
    <submittedName>
        <fullName evidence="2">Uncharacterized protein</fullName>
    </submittedName>
</protein>
<dbReference type="Proteomes" id="UP001065549">
    <property type="component" value="Unassembled WGS sequence"/>
</dbReference>
<dbReference type="EMBL" id="JAOSHN010000005">
    <property type="protein sequence ID" value="MCU7379147.1"/>
    <property type="molecule type" value="Genomic_DNA"/>
</dbReference>
<reference evidence="2" key="1">
    <citation type="submission" date="2022-09" db="EMBL/GenBank/DDBJ databases">
        <title>Culturomic study of gut microbiota in children with autism spectrum disorder.</title>
        <authorList>
            <person name="Efimov B.A."/>
            <person name="Chaplin A.V."/>
            <person name="Sokolova S.R."/>
            <person name="Pikina A.P."/>
            <person name="Korzhanova M."/>
            <person name="Belova V."/>
            <person name="Korostin D."/>
        </authorList>
    </citation>
    <scope>NUCLEOTIDE SEQUENCE</scope>
    <source>
        <strain evidence="2">ASD5510</strain>
    </source>
</reference>
<organism evidence="2 3">
    <name type="scientific">Hominibacterium faecale</name>
    <dbReference type="NCBI Taxonomy" id="2839743"/>
    <lineage>
        <taxon>Bacteria</taxon>
        <taxon>Bacillati</taxon>
        <taxon>Bacillota</taxon>
        <taxon>Clostridia</taxon>
        <taxon>Peptostreptococcales</taxon>
        <taxon>Anaerovoracaceae</taxon>
        <taxon>Hominibacterium</taxon>
    </lineage>
</organism>
<gene>
    <name evidence="2" type="ORF">OBO34_12400</name>
</gene>